<protein>
    <recommendedName>
        <fullName evidence="5">CigA protein</fullName>
    </recommendedName>
</protein>
<evidence type="ECO:0000256" key="1">
    <source>
        <dbReference type="SAM" id="MobiDB-lite"/>
    </source>
</evidence>
<comment type="caution">
    <text evidence="3">The sequence shown here is derived from an EMBL/GenBank/DDBJ whole genome shotgun (WGS) entry which is preliminary data.</text>
</comment>
<feature type="transmembrane region" description="Helical" evidence="2">
    <location>
        <begin position="12"/>
        <end position="31"/>
    </location>
</feature>
<evidence type="ECO:0000256" key="2">
    <source>
        <dbReference type="SAM" id="Phobius"/>
    </source>
</evidence>
<evidence type="ECO:0000313" key="4">
    <source>
        <dbReference type="Proteomes" id="UP000266861"/>
    </source>
</evidence>
<evidence type="ECO:0000313" key="3">
    <source>
        <dbReference type="EMBL" id="RHZ45384.1"/>
    </source>
</evidence>
<feature type="region of interest" description="Disordered" evidence="1">
    <location>
        <begin position="415"/>
        <end position="434"/>
    </location>
</feature>
<sequence length="572" mass="66615">MGAILHFRTRVVFFLSLWIFVIVAFFTLFYYRDYSPSLGNNKNEESNNKQPPPNFDNNNNNDNEHPIIQQPERPTTVTSPIEFKDVEVLIHKEFAINPEEKFMTYFTHSGYHNQLNALENALLLAKLLGRTLLLPPALLGPPIPWGKYSKLYERLLTTTKTGLEHCKRISKDFQLPVECLNYFAHTKVSWDFLLNMEPLRKWHPIIDRWEQSFEWLEQNLNINRINDIYSIKDSTLYDYCIYDSPPPMSKETIYFTSKYKRKIDLNSLAKIKKKIIHFGSLFGMNRIIVEKPENLEYQKFIEKHLIPNNEILLKISNNIIKQLGGVGNYIGIHIRVTDGFFMKTARLTIDQMYHEIINSNTNLTLEEVNFLEGGTHEQDILVDDTIDLGDNNKFNISTLQKIVLRSKSKGELNDLTEKDKKDDESNEFKELKREENDETRSSFFDSNLKCHNPLHSDPGVNTVIFIATDVKSPRTSPLLYKFFNTFPCVFVLDDFEKDLIEIKSLRNVDDKTQLDKYLIPMLDAMISAKGKEFYGTPRSTFSKYILNVLRPSYASNASHDTENNNNENDNQI</sequence>
<dbReference type="Gene3D" id="3.40.50.11350">
    <property type="match status" value="1"/>
</dbReference>
<dbReference type="Proteomes" id="UP000266861">
    <property type="component" value="Unassembled WGS sequence"/>
</dbReference>
<dbReference type="PANTHER" id="PTHR36050">
    <property type="entry name" value="O-FUCOSYLTRANSFERASE 30"/>
    <property type="match status" value="1"/>
</dbReference>
<dbReference type="AlphaFoldDB" id="A0A397G6B2"/>
<gene>
    <name evidence="3" type="ORF">Glove_680g25</name>
</gene>
<proteinExistence type="predicted"/>
<keyword evidence="2" id="KW-1133">Transmembrane helix</keyword>
<feature type="region of interest" description="Disordered" evidence="1">
    <location>
        <begin position="41"/>
        <end position="75"/>
    </location>
</feature>
<reference evidence="3 4" key="1">
    <citation type="submission" date="2018-08" db="EMBL/GenBank/DDBJ databases">
        <title>Genome and evolution of the arbuscular mycorrhizal fungus Diversispora epigaea (formerly Glomus versiforme) and its bacterial endosymbionts.</title>
        <authorList>
            <person name="Sun X."/>
            <person name="Fei Z."/>
            <person name="Harrison M."/>
        </authorList>
    </citation>
    <scope>NUCLEOTIDE SEQUENCE [LARGE SCALE GENOMIC DNA]</scope>
    <source>
        <strain evidence="3 4">IT104</strain>
    </source>
</reference>
<keyword evidence="2" id="KW-0472">Membrane</keyword>
<accession>A0A397G6B2</accession>
<dbReference type="OrthoDB" id="1882547at2759"/>
<dbReference type="EMBL" id="PQFF01000549">
    <property type="protein sequence ID" value="RHZ45384.1"/>
    <property type="molecule type" value="Genomic_DNA"/>
</dbReference>
<evidence type="ECO:0008006" key="5">
    <source>
        <dbReference type="Google" id="ProtNLM"/>
    </source>
</evidence>
<dbReference type="STRING" id="1348612.A0A397G6B2"/>
<keyword evidence="4" id="KW-1185">Reference proteome</keyword>
<dbReference type="CDD" id="cd11296">
    <property type="entry name" value="O-FucT_like"/>
    <property type="match status" value="1"/>
</dbReference>
<dbReference type="PANTHER" id="PTHR36050:SF1">
    <property type="entry name" value="O-FUCOSYLTRANSFERASE 30"/>
    <property type="match status" value="1"/>
</dbReference>
<name>A0A397G6B2_9GLOM</name>
<keyword evidence="2" id="KW-0812">Transmembrane</keyword>
<organism evidence="3 4">
    <name type="scientific">Diversispora epigaea</name>
    <dbReference type="NCBI Taxonomy" id="1348612"/>
    <lineage>
        <taxon>Eukaryota</taxon>
        <taxon>Fungi</taxon>
        <taxon>Fungi incertae sedis</taxon>
        <taxon>Mucoromycota</taxon>
        <taxon>Glomeromycotina</taxon>
        <taxon>Glomeromycetes</taxon>
        <taxon>Diversisporales</taxon>
        <taxon>Diversisporaceae</taxon>
        <taxon>Diversispora</taxon>
    </lineage>
</organism>